<feature type="signal peptide" evidence="2">
    <location>
        <begin position="1"/>
        <end position="26"/>
    </location>
</feature>
<evidence type="ECO:0000313" key="4">
    <source>
        <dbReference type="Proteomes" id="UP001629953"/>
    </source>
</evidence>
<proteinExistence type="predicted"/>
<keyword evidence="4" id="KW-1185">Reference proteome</keyword>
<feature type="compositionally biased region" description="Low complexity" evidence="1">
    <location>
        <begin position="27"/>
        <end position="44"/>
    </location>
</feature>
<protein>
    <submittedName>
        <fullName evidence="3">Uncharacterized protein</fullName>
    </submittedName>
</protein>
<organism evidence="3 4">
    <name type="scientific">Celerinatantimonas yamalensis</name>
    <dbReference type="NCBI Taxonomy" id="559956"/>
    <lineage>
        <taxon>Bacteria</taxon>
        <taxon>Pseudomonadati</taxon>
        <taxon>Pseudomonadota</taxon>
        <taxon>Gammaproteobacteria</taxon>
        <taxon>Celerinatantimonadaceae</taxon>
        <taxon>Celerinatantimonas</taxon>
    </lineage>
</organism>
<dbReference type="Proteomes" id="UP001629953">
    <property type="component" value="Unassembled WGS sequence"/>
</dbReference>
<dbReference type="EMBL" id="JBEQCT010000007">
    <property type="protein sequence ID" value="MFM2486281.1"/>
    <property type="molecule type" value="Genomic_DNA"/>
</dbReference>
<feature type="region of interest" description="Disordered" evidence="1">
    <location>
        <begin position="27"/>
        <end position="65"/>
    </location>
</feature>
<reference evidence="3 4" key="1">
    <citation type="journal article" date="2013" name="Int. J. Syst. Evol. Microbiol.">
        <title>Celerinatantimonas yamalensis sp. nov., a cold-adapted diazotrophic bacterium from a cold permafrost brine.</title>
        <authorList>
            <person name="Shcherbakova V."/>
            <person name="Chuvilskaya N."/>
            <person name="Rivkina E."/>
            <person name="Demidov N."/>
            <person name="Uchaeva V."/>
            <person name="Suetin S."/>
            <person name="Suzina N."/>
            <person name="Gilichinsky D."/>
        </authorList>
    </citation>
    <scope>NUCLEOTIDE SEQUENCE [LARGE SCALE GENOMIC DNA]</scope>
    <source>
        <strain evidence="3 4">C7</strain>
    </source>
</reference>
<evidence type="ECO:0000256" key="1">
    <source>
        <dbReference type="SAM" id="MobiDB-lite"/>
    </source>
</evidence>
<gene>
    <name evidence="3" type="ORF">ABUE30_14625</name>
</gene>
<comment type="caution">
    <text evidence="3">The sequence shown here is derived from an EMBL/GenBank/DDBJ whole genome shotgun (WGS) entry which is preliminary data.</text>
</comment>
<name>A0ABW9G9C5_9GAMM</name>
<keyword evidence="2" id="KW-0732">Signal</keyword>
<evidence type="ECO:0000256" key="2">
    <source>
        <dbReference type="SAM" id="SignalP"/>
    </source>
</evidence>
<sequence length="65" mass="7050">MKSISKIITVALATASLSLFANTAMASSQHQSKDSQAQQSSSTQLRGNARWKQVENKFNVGNQHS</sequence>
<evidence type="ECO:0000313" key="3">
    <source>
        <dbReference type="EMBL" id="MFM2486281.1"/>
    </source>
</evidence>
<dbReference type="RefSeq" id="WP_408624565.1">
    <property type="nucleotide sequence ID" value="NZ_JBEQCT010000007.1"/>
</dbReference>
<accession>A0ABW9G9C5</accession>
<feature type="chain" id="PRO_5046914366" evidence="2">
    <location>
        <begin position="27"/>
        <end position="65"/>
    </location>
</feature>